<dbReference type="Proteomes" id="UP000031036">
    <property type="component" value="Unassembled WGS sequence"/>
</dbReference>
<sequence>MNQNLVPAYFQAGSISTTPQQVQTSAPTQMTIQPAGTTTFFQPTSGTPFNATSSGPVFHSSTTAFLPNSVRFQGATVSVSYSPLVVFMF</sequence>
<dbReference type="AlphaFoldDB" id="A0A0B2UZB8"/>
<dbReference type="EMBL" id="JPKZ01002912">
    <property type="protein sequence ID" value="KHN74432.1"/>
    <property type="molecule type" value="Genomic_DNA"/>
</dbReference>
<comment type="caution">
    <text evidence="1">The sequence shown here is derived from an EMBL/GenBank/DDBJ whole genome shotgun (WGS) entry which is preliminary data.</text>
</comment>
<evidence type="ECO:0000313" key="1">
    <source>
        <dbReference type="EMBL" id="KHN74432.1"/>
    </source>
</evidence>
<accession>A0A0B2UZB8</accession>
<dbReference type="STRING" id="6265.A0A0B2UZB8"/>
<reference evidence="1 2" key="1">
    <citation type="submission" date="2014-11" db="EMBL/GenBank/DDBJ databases">
        <title>Genetic blueprint of the zoonotic pathogen Toxocara canis.</title>
        <authorList>
            <person name="Zhu X.-Q."/>
            <person name="Korhonen P.K."/>
            <person name="Cai H."/>
            <person name="Young N.D."/>
            <person name="Nejsum P."/>
            <person name="von Samson-Himmelstjerna G."/>
            <person name="Boag P.R."/>
            <person name="Tan P."/>
            <person name="Li Q."/>
            <person name="Min J."/>
            <person name="Yang Y."/>
            <person name="Wang X."/>
            <person name="Fang X."/>
            <person name="Hall R.S."/>
            <person name="Hofmann A."/>
            <person name="Sternberg P.W."/>
            <person name="Jex A.R."/>
            <person name="Gasser R.B."/>
        </authorList>
    </citation>
    <scope>NUCLEOTIDE SEQUENCE [LARGE SCALE GENOMIC DNA]</scope>
    <source>
        <strain evidence="1">PN_DK_2014</strain>
    </source>
</reference>
<name>A0A0B2UZB8_TOXCA</name>
<evidence type="ECO:0000313" key="2">
    <source>
        <dbReference type="Proteomes" id="UP000031036"/>
    </source>
</evidence>
<proteinExistence type="predicted"/>
<gene>
    <name evidence="1" type="ORF">Tcan_05980</name>
</gene>
<protein>
    <submittedName>
        <fullName evidence="1">Uncharacterized protein</fullName>
    </submittedName>
</protein>
<keyword evidence="2" id="KW-1185">Reference proteome</keyword>
<organism evidence="1 2">
    <name type="scientific">Toxocara canis</name>
    <name type="common">Canine roundworm</name>
    <dbReference type="NCBI Taxonomy" id="6265"/>
    <lineage>
        <taxon>Eukaryota</taxon>
        <taxon>Metazoa</taxon>
        <taxon>Ecdysozoa</taxon>
        <taxon>Nematoda</taxon>
        <taxon>Chromadorea</taxon>
        <taxon>Rhabditida</taxon>
        <taxon>Spirurina</taxon>
        <taxon>Ascaridomorpha</taxon>
        <taxon>Ascaridoidea</taxon>
        <taxon>Toxocaridae</taxon>
        <taxon>Toxocara</taxon>
    </lineage>
</organism>